<keyword evidence="1" id="KW-0812">Transmembrane</keyword>
<feature type="transmembrane region" description="Helical" evidence="1">
    <location>
        <begin position="43"/>
        <end position="61"/>
    </location>
</feature>
<proteinExistence type="predicted"/>
<dbReference type="Proteomes" id="UP001576780">
    <property type="component" value="Unassembled WGS sequence"/>
</dbReference>
<evidence type="ECO:0000256" key="2">
    <source>
        <dbReference type="SAM" id="SignalP"/>
    </source>
</evidence>
<keyword evidence="1" id="KW-0472">Membrane</keyword>
<keyword evidence="2" id="KW-0732">Signal</keyword>
<dbReference type="RefSeq" id="WP_413281683.1">
    <property type="nucleotide sequence ID" value="NZ_JBHFNT010000305.1"/>
</dbReference>
<protein>
    <submittedName>
        <fullName evidence="3">Uncharacterized protein</fullName>
    </submittedName>
</protein>
<sequence>MTNSKLIKIALCTTLLLNTIYTSAALAGEGGGEGGGNAQTPVQVIVQIVVTAVALKVLAYFDLP</sequence>
<name>A0ABV4WWB1_9CYAN</name>
<comment type="caution">
    <text evidence="3">The sequence shown here is derived from an EMBL/GenBank/DDBJ whole genome shotgun (WGS) entry which is preliminary data.</text>
</comment>
<evidence type="ECO:0000313" key="3">
    <source>
        <dbReference type="EMBL" id="MFB2839410.1"/>
    </source>
</evidence>
<gene>
    <name evidence="3" type="ORF">ACE1CA_33385</name>
</gene>
<evidence type="ECO:0000313" key="4">
    <source>
        <dbReference type="Proteomes" id="UP001576780"/>
    </source>
</evidence>
<dbReference type="EMBL" id="JBHFNT010000305">
    <property type="protein sequence ID" value="MFB2839410.1"/>
    <property type="molecule type" value="Genomic_DNA"/>
</dbReference>
<accession>A0ABV4WWB1</accession>
<evidence type="ECO:0000256" key="1">
    <source>
        <dbReference type="SAM" id="Phobius"/>
    </source>
</evidence>
<keyword evidence="4" id="KW-1185">Reference proteome</keyword>
<reference evidence="3 4" key="1">
    <citation type="submission" date="2024-09" db="EMBL/GenBank/DDBJ databases">
        <title>Floridaenema gen nov. (Aerosakkonemataceae, Aerosakkonematales ord. nov., Cyanobacteria) from benthic tropical and subtropical fresh waters, with the description of four new species.</title>
        <authorList>
            <person name="Moretto J.A."/>
            <person name="Berthold D.E."/>
            <person name="Lefler F.W."/>
            <person name="Huang I.-S."/>
            <person name="Laughinghouse H. IV."/>
        </authorList>
    </citation>
    <scope>NUCLEOTIDE SEQUENCE [LARGE SCALE GENOMIC DNA]</scope>
    <source>
        <strain evidence="3 4">BLCC-F167</strain>
    </source>
</reference>
<feature type="chain" id="PRO_5047026824" evidence="2">
    <location>
        <begin position="28"/>
        <end position="64"/>
    </location>
</feature>
<feature type="signal peptide" evidence="2">
    <location>
        <begin position="1"/>
        <end position="27"/>
    </location>
</feature>
<organism evidence="3 4">
    <name type="scientific">Floridaenema evergladense BLCC-F167</name>
    <dbReference type="NCBI Taxonomy" id="3153639"/>
    <lineage>
        <taxon>Bacteria</taxon>
        <taxon>Bacillati</taxon>
        <taxon>Cyanobacteriota</taxon>
        <taxon>Cyanophyceae</taxon>
        <taxon>Oscillatoriophycideae</taxon>
        <taxon>Aerosakkonematales</taxon>
        <taxon>Aerosakkonemataceae</taxon>
        <taxon>Floridanema</taxon>
        <taxon>Floridanema evergladense</taxon>
    </lineage>
</organism>
<keyword evidence="1" id="KW-1133">Transmembrane helix</keyword>